<dbReference type="AlphaFoldDB" id="A0A644YH51"/>
<sequence>MDITEEMLITNLKDAGCTKETITAFLYYRKKNEQLKQIEILKKHRHGLLDKIHEDQKAIDCLDYLLYKLK</sequence>
<reference evidence="1" key="1">
    <citation type="submission" date="2019-08" db="EMBL/GenBank/DDBJ databases">
        <authorList>
            <person name="Kucharzyk K."/>
            <person name="Murdoch R.W."/>
            <person name="Higgins S."/>
            <person name="Loffler F."/>
        </authorList>
    </citation>
    <scope>NUCLEOTIDE SEQUENCE</scope>
</reference>
<proteinExistence type="predicted"/>
<dbReference type="EMBL" id="VSSQ01005085">
    <property type="protein sequence ID" value="MPM27780.1"/>
    <property type="molecule type" value="Genomic_DNA"/>
</dbReference>
<evidence type="ECO:0008006" key="2">
    <source>
        <dbReference type="Google" id="ProtNLM"/>
    </source>
</evidence>
<accession>A0A644YH51</accession>
<name>A0A644YH51_9ZZZZ</name>
<gene>
    <name evidence="1" type="ORF">SDC9_74294</name>
</gene>
<comment type="caution">
    <text evidence="1">The sequence shown here is derived from an EMBL/GenBank/DDBJ whole genome shotgun (WGS) entry which is preliminary data.</text>
</comment>
<evidence type="ECO:0000313" key="1">
    <source>
        <dbReference type="EMBL" id="MPM27780.1"/>
    </source>
</evidence>
<protein>
    <recommendedName>
        <fullName evidence="2">HTH merR-type domain-containing protein</fullName>
    </recommendedName>
</protein>
<organism evidence="1">
    <name type="scientific">bioreactor metagenome</name>
    <dbReference type="NCBI Taxonomy" id="1076179"/>
    <lineage>
        <taxon>unclassified sequences</taxon>
        <taxon>metagenomes</taxon>
        <taxon>ecological metagenomes</taxon>
    </lineage>
</organism>